<dbReference type="InterPro" id="IPR029058">
    <property type="entry name" value="AB_hydrolase_fold"/>
</dbReference>
<dbReference type="Proteomes" id="UP000488299">
    <property type="component" value="Unassembled WGS sequence"/>
</dbReference>
<dbReference type="GO" id="GO:0016042">
    <property type="term" value="P:lipid catabolic process"/>
    <property type="evidence" value="ECO:0007669"/>
    <property type="project" value="InterPro"/>
</dbReference>
<dbReference type="RefSeq" id="WP_152121812.1">
    <property type="nucleotide sequence ID" value="NZ_WELI01000001.1"/>
</dbReference>
<dbReference type="Pfam" id="PF03583">
    <property type="entry name" value="LIP"/>
    <property type="match status" value="1"/>
</dbReference>
<evidence type="ECO:0000313" key="2">
    <source>
        <dbReference type="Proteomes" id="UP000488299"/>
    </source>
</evidence>
<sequence length="410" mass="44881">MLFTTKTFLSVLMMTLLSGLVLLGPSGCRTAPAEETVTPEPQSSVLVSATAVGEYTTAQLGTRYTALFGNLAPLLVGQYLKNTITVYKLTYKTRNTDGSEIQASGALVIPKVSGPLAMVSMQHGTIRSDSDAPSYNGPNSDTYLYGSLFGSSGYIVALPDYIGYGASRSVPHTYEHRAGLARASADMLRASREFLAQNKTNWDKRLFITGYSEGGYATMSLHKYLDEEAKGEFNLKASSVGAGAYDKTSFMKYVVNTATTSRNDYTSLYVWVLLTYDRIYGLNRPMSYYFKEPYASQIASQGQNVSLNASLSQIFTDTFKQSVNSGSDAAFVRAVADNDVYDWKPSAPVQLYHGTNDQLVPFFNTQNAFDAMKKRGATVLINPIQGADHTDVMALTNYALGTFEFFRTVQ</sequence>
<dbReference type="SUPFAM" id="SSF53474">
    <property type="entry name" value="alpha/beta-Hydrolases"/>
    <property type="match status" value="1"/>
</dbReference>
<dbReference type="AlphaFoldDB" id="A0A7J5U3P8"/>
<comment type="caution">
    <text evidence="1">The sequence shown here is derived from an EMBL/GenBank/DDBJ whole genome shotgun (WGS) entry which is preliminary data.</text>
</comment>
<name>A0A7J5U3P8_9BACT</name>
<dbReference type="GO" id="GO:0004806">
    <property type="term" value="F:triacylglycerol lipase activity"/>
    <property type="evidence" value="ECO:0007669"/>
    <property type="project" value="InterPro"/>
</dbReference>
<reference evidence="1 2" key="1">
    <citation type="submission" date="2019-10" db="EMBL/GenBank/DDBJ databases">
        <title>Rudanella paleaurantiibacter sp. nov., isolated from sludge.</title>
        <authorList>
            <person name="Xu S.Q."/>
        </authorList>
    </citation>
    <scope>NUCLEOTIDE SEQUENCE [LARGE SCALE GENOMIC DNA]</scope>
    <source>
        <strain evidence="1 2">HX-22-17</strain>
    </source>
</reference>
<organism evidence="1 2">
    <name type="scientific">Rudanella paleaurantiibacter</name>
    <dbReference type="NCBI Taxonomy" id="2614655"/>
    <lineage>
        <taxon>Bacteria</taxon>
        <taxon>Pseudomonadati</taxon>
        <taxon>Bacteroidota</taxon>
        <taxon>Cytophagia</taxon>
        <taxon>Cytophagales</taxon>
        <taxon>Cytophagaceae</taxon>
        <taxon>Rudanella</taxon>
    </lineage>
</organism>
<dbReference type="PANTHER" id="PTHR34853:SF1">
    <property type="entry name" value="LIPASE 5"/>
    <property type="match status" value="1"/>
</dbReference>
<keyword evidence="2" id="KW-1185">Reference proteome</keyword>
<dbReference type="InterPro" id="IPR005152">
    <property type="entry name" value="Lipase_secreted"/>
</dbReference>
<dbReference type="Gene3D" id="3.40.50.1820">
    <property type="entry name" value="alpha/beta hydrolase"/>
    <property type="match status" value="1"/>
</dbReference>
<dbReference type="Gene3D" id="1.10.260.160">
    <property type="match status" value="1"/>
</dbReference>
<evidence type="ECO:0000313" key="1">
    <source>
        <dbReference type="EMBL" id="KAB7732478.1"/>
    </source>
</evidence>
<protein>
    <submittedName>
        <fullName evidence="1">Phospholipase</fullName>
    </submittedName>
</protein>
<accession>A0A7J5U3P8</accession>
<proteinExistence type="predicted"/>
<gene>
    <name evidence="1" type="ORF">F5984_00510</name>
</gene>
<dbReference type="PANTHER" id="PTHR34853">
    <property type="match status" value="1"/>
</dbReference>
<dbReference type="EMBL" id="WELI01000001">
    <property type="protein sequence ID" value="KAB7732478.1"/>
    <property type="molecule type" value="Genomic_DNA"/>
</dbReference>